<accession>A0A9P8WCT6</accession>
<keyword evidence="6 8" id="KW-1133">Transmembrane helix</keyword>
<sequence>MATLLSGAVFGAATVAAGVYSPSVIISQFKFEDWHMLQTFLGATASSVVVYKLAEGLGYVTLKPRSSSPLGIFSQYDGNIIGGLLLGAGMAVSGSCPGTVLAQVGAGLQTGFYSLGGALLGGIAYTGFVAKAIKWQKERTGVKAETVTLSQQLGLSSAATFVLFEALAISAVAASVLYGNDSSDFTLFSAGSGLFLGLAQLFSILTRKSMLGVSGSYEEAGNHFWWLLRGADRNSFPASRQNMLFASGVAAGGWVVTQKAPSLLAEKLVETAPGLAVAGGFLMTVGARVAGGCTSGHGISGLSLFSVSSLVTIASVFLAGGLLAPLIHQ</sequence>
<keyword evidence="2" id="KW-0813">Transport</keyword>
<evidence type="ECO:0000313" key="9">
    <source>
        <dbReference type="EMBL" id="KAH6895801.1"/>
    </source>
</evidence>
<dbReference type="PANTHER" id="PTHR30574:SF1">
    <property type="entry name" value="SULPHUR TRANSPORT DOMAIN-CONTAINING PROTEIN"/>
    <property type="match status" value="1"/>
</dbReference>
<dbReference type="EMBL" id="JAGPYM010000004">
    <property type="protein sequence ID" value="KAH6895801.1"/>
    <property type="molecule type" value="Genomic_DNA"/>
</dbReference>
<feature type="transmembrane region" description="Helical" evidence="8">
    <location>
        <begin position="272"/>
        <end position="290"/>
    </location>
</feature>
<evidence type="ECO:0000256" key="1">
    <source>
        <dbReference type="ARBA" id="ARBA00004429"/>
    </source>
</evidence>
<evidence type="ECO:0000256" key="4">
    <source>
        <dbReference type="ARBA" id="ARBA00022519"/>
    </source>
</evidence>
<name>A0A9P8WCT6_9HYPO</name>
<dbReference type="GO" id="GO:0005886">
    <property type="term" value="C:plasma membrane"/>
    <property type="evidence" value="ECO:0007669"/>
    <property type="project" value="UniProtKB-SubCell"/>
</dbReference>
<dbReference type="PANTHER" id="PTHR30574">
    <property type="entry name" value="INNER MEMBRANE PROTEIN YEDE"/>
    <property type="match status" value="1"/>
</dbReference>
<comment type="caution">
    <text evidence="9">The sequence shown here is derived from an EMBL/GenBank/DDBJ whole genome shotgun (WGS) entry which is preliminary data.</text>
</comment>
<dbReference type="AlphaFoldDB" id="A0A9P8WCT6"/>
<organism evidence="9 10">
    <name type="scientific">Thelonectria olida</name>
    <dbReference type="NCBI Taxonomy" id="1576542"/>
    <lineage>
        <taxon>Eukaryota</taxon>
        <taxon>Fungi</taxon>
        <taxon>Dikarya</taxon>
        <taxon>Ascomycota</taxon>
        <taxon>Pezizomycotina</taxon>
        <taxon>Sordariomycetes</taxon>
        <taxon>Hypocreomycetidae</taxon>
        <taxon>Hypocreales</taxon>
        <taxon>Nectriaceae</taxon>
        <taxon>Thelonectria</taxon>
    </lineage>
</organism>
<evidence type="ECO:0000256" key="2">
    <source>
        <dbReference type="ARBA" id="ARBA00022448"/>
    </source>
</evidence>
<evidence type="ECO:0000256" key="5">
    <source>
        <dbReference type="ARBA" id="ARBA00022692"/>
    </source>
</evidence>
<evidence type="ECO:0000256" key="7">
    <source>
        <dbReference type="ARBA" id="ARBA00023136"/>
    </source>
</evidence>
<proteinExistence type="predicted"/>
<evidence type="ECO:0000256" key="6">
    <source>
        <dbReference type="ARBA" id="ARBA00022989"/>
    </source>
</evidence>
<feature type="transmembrane region" description="Helical" evidence="8">
    <location>
        <begin position="302"/>
        <end position="327"/>
    </location>
</feature>
<reference evidence="9 10" key="1">
    <citation type="journal article" date="2021" name="Nat. Commun.">
        <title>Genetic determinants of endophytism in the Arabidopsis root mycobiome.</title>
        <authorList>
            <person name="Mesny F."/>
            <person name="Miyauchi S."/>
            <person name="Thiergart T."/>
            <person name="Pickel B."/>
            <person name="Atanasova L."/>
            <person name="Karlsson M."/>
            <person name="Huettel B."/>
            <person name="Barry K.W."/>
            <person name="Haridas S."/>
            <person name="Chen C."/>
            <person name="Bauer D."/>
            <person name="Andreopoulos W."/>
            <person name="Pangilinan J."/>
            <person name="LaButti K."/>
            <person name="Riley R."/>
            <person name="Lipzen A."/>
            <person name="Clum A."/>
            <person name="Drula E."/>
            <person name="Henrissat B."/>
            <person name="Kohler A."/>
            <person name="Grigoriev I.V."/>
            <person name="Martin F.M."/>
            <person name="Hacquard S."/>
        </authorList>
    </citation>
    <scope>NUCLEOTIDE SEQUENCE [LARGE SCALE GENOMIC DNA]</scope>
    <source>
        <strain evidence="9 10">MPI-CAGE-CH-0241</strain>
    </source>
</reference>
<feature type="transmembrane region" description="Helical" evidence="8">
    <location>
        <begin position="185"/>
        <end position="205"/>
    </location>
</feature>
<keyword evidence="5 8" id="KW-0812">Transmembrane</keyword>
<comment type="subcellular location">
    <subcellularLocation>
        <location evidence="1">Cell inner membrane</location>
        <topology evidence="1">Multi-pass membrane protein</topology>
    </subcellularLocation>
</comment>
<feature type="transmembrane region" description="Helical" evidence="8">
    <location>
        <begin position="112"/>
        <end position="133"/>
    </location>
</feature>
<keyword evidence="7 8" id="KW-0472">Membrane</keyword>
<protein>
    <recommendedName>
        <fullName evidence="11">Sulphur transport domain-containing protein</fullName>
    </recommendedName>
</protein>
<evidence type="ECO:0000256" key="8">
    <source>
        <dbReference type="SAM" id="Phobius"/>
    </source>
</evidence>
<dbReference type="Pfam" id="PF04143">
    <property type="entry name" value="Sulf_transp"/>
    <property type="match status" value="1"/>
</dbReference>
<dbReference type="InterPro" id="IPR007272">
    <property type="entry name" value="Sulf_transp_TsuA/YedE"/>
</dbReference>
<feature type="transmembrane region" description="Helical" evidence="8">
    <location>
        <begin position="83"/>
        <end position="106"/>
    </location>
</feature>
<dbReference type="Proteomes" id="UP000777438">
    <property type="component" value="Unassembled WGS sequence"/>
</dbReference>
<keyword evidence="4" id="KW-0997">Cell inner membrane</keyword>
<keyword evidence="3" id="KW-1003">Cell membrane</keyword>
<evidence type="ECO:0000313" key="10">
    <source>
        <dbReference type="Proteomes" id="UP000777438"/>
    </source>
</evidence>
<gene>
    <name evidence="9" type="ORF">B0T10DRAFT_456050</name>
</gene>
<dbReference type="OrthoDB" id="10254418at2759"/>
<feature type="transmembrane region" description="Helical" evidence="8">
    <location>
        <begin position="153"/>
        <end position="179"/>
    </location>
</feature>
<evidence type="ECO:0008006" key="11">
    <source>
        <dbReference type="Google" id="ProtNLM"/>
    </source>
</evidence>
<feature type="transmembrane region" description="Helical" evidence="8">
    <location>
        <begin position="41"/>
        <end position="62"/>
    </location>
</feature>
<keyword evidence="10" id="KW-1185">Reference proteome</keyword>
<evidence type="ECO:0000256" key="3">
    <source>
        <dbReference type="ARBA" id="ARBA00022475"/>
    </source>
</evidence>